<protein>
    <recommendedName>
        <fullName evidence="1">AtuA-like ferredoxin-fold domain-containing protein</fullName>
    </recommendedName>
</protein>
<evidence type="ECO:0000313" key="2">
    <source>
        <dbReference type="EMBL" id="SOE57695.1"/>
    </source>
</evidence>
<dbReference type="Pfam" id="PF23544">
    <property type="entry name" value="AtuA_ferredoxin"/>
    <property type="match status" value="1"/>
</dbReference>
<dbReference type="Proteomes" id="UP000219522">
    <property type="component" value="Unassembled WGS sequence"/>
</dbReference>
<sequence>MKLRELAHSRTGDKGNTLNVSVICHDARHYEHLRQVLSADRVKAHLSDVVRGDVVRYELPNLAAFNFVLGQALGGGVTRSLALDAHGKSLSSALMDLDIESPTIDSGCAVGDPG</sequence>
<reference evidence="2 3" key="1">
    <citation type="submission" date="2017-09" db="EMBL/GenBank/DDBJ databases">
        <authorList>
            <person name="Varghese N."/>
            <person name="Submissions S."/>
        </authorList>
    </citation>
    <scope>NUCLEOTIDE SEQUENCE [LARGE SCALE GENOMIC DNA]</scope>
    <source>
        <strain evidence="2 3">OK806</strain>
    </source>
</reference>
<name>A0A7Z7N1N3_9BURK</name>
<evidence type="ECO:0000259" key="1">
    <source>
        <dbReference type="Pfam" id="PF23544"/>
    </source>
</evidence>
<dbReference type="PANTHER" id="PTHR47708:SF2">
    <property type="entry name" value="SI:CH73-132F6.5"/>
    <property type="match status" value="1"/>
</dbReference>
<evidence type="ECO:0000313" key="3">
    <source>
        <dbReference type="Proteomes" id="UP000219522"/>
    </source>
</evidence>
<feature type="domain" description="AtuA-like ferredoxin-fold" evidence="1">
    <location>
        <begin position="1"/>
        <end position="99"/>
    </location>
</feature>
<dbReference type="OrthoDB" id="21390at2"/>
<dbReference type="AlphaFoldDB" id="A0A7Z7N1N3"/>
<organism evidence="2 3">
    <name type="scientific">Caballeronia arationis</name>
    <dbReference type="NCBI Taxonomy" id="1777142"/>
    <lineage>
        <taxon>Bacteria</taxon>
        <taxon>Pseudomonadati</taxon>
        <taxon>Pseudomonadota</taxon>
        <taxon>Betaproteobacteria</taxon>
        <taxon>Burkholderiales</taxon>
        <taxon>Burkholderiaceae</taxon>
        <taxon>Caballeronia</taxon>
    </lineage>
</organism>
<comment type="caution">
    <text evidence="2">The sequence shown here is derived from an EMBL/GenBank/DDBJ whole genome shotgun (WGS) entry which is preliminary data.</text>
</comment>
<dbReference type="EMBL" id="OCSU01000001">
    <property type="protein sequence ID" value="SOE57695.1"/>
    <property type="molecule type" value="Genomic_DNA"/>
</dbReference>
<dbReference type="RefSeq" id="WP_062638683.1">
    <property type="nucleotide sequence ID" value="NZ_FCOG02000038.1"/>
</dbReference>
<proteinExistence type="predicted"/>
<dbReference type="PANTHER" id="PTHR47708">
    <property type="match status" value="1"/>
</dbReference>
<accession>A0A7Z7N1N3</accession>
<gene>
    <name evidence="2" type="ORF">SAMN05446927_1485</name>
</gene>
<dbReference type="InterPro" id="IPR056362">
    <property type="entry name" value="AtuA-like_ferredoxin_dom"/>
</dbReference>
<keyword evidence="3" id="KW-1185">Reference proteome</keyword>